<keyword evidence="1" id="KW-0732">Signal</keyword>
<dbReference type="AlphaFoldDB" id="A0A7J5ALU6"/>
<evidence type="ECO:0000313" key="2">
    <source>
        <dbReference type="EMBL" id="KAB1158571.1"/>
    </source>
</evidence>
<proteinExistence type="predicted"/>
<dbReference type="PROSITE" id="PS51257">
    <property type="entry name" value="PROKAR_LIPOPROTEIN"/>
    <property type="match status" value="1"/>
</dbReference>
<dbReference type="RefSeq" id="WP_150899540.1">
    <property type="nucleotide sequence ID" value="NZ_WAAU01000012.1"/>
</dbReference>
<name>A0A7J5ALU6_9FLAO</name>
<feature type="signal peptide" evidence="1">
    <location>
        <begin position="1"/>
        <end position="18"/>
    </location>
</feature>
<dbReference type="OrthoDB" id="6402114at2"/>
<protein>
    <recommendedName>
        <fullName evidence="4">Cytochrome C</fullName>
    </recommendedName>
</protein>
<feature type="chain" id="PRO_5029841851" description="Cytochrome C" evidence="1">
    <location>
        <begin position="19"/>
        <end position="164"/>
    </location>
</feature>
<dbReference type="EMBL" id="WAAU01000012">
    <property type="protein sequence ID" value="KAB1158571.1"/>
    <property type="molecule type" value="Genomic_DNA"/>
</dbReference>
<gene>
    <name evidence="2" type="ORF">F7018_08095</name>
</gene>
<organism evidence="2 3">
    <name type="scientific">Tenacibaculum aiptasiae</name>
    <dbReference type="NCBI Taxonomy" id="426481"/>
    <lineage>
        <taxon>Bacteria</taxon>
        <taxon>Pseudomonadati</taxon>
        <taxon>Bacteroidota</taxon>
        <taxon>Flavobacteriia</taxon>
        <taxon>Flavobacteriales</taxon>
        <taxon>Flavobacteriaceae</taxon>
        <taxon>Tenacibaculum</taxon>
    </lineage>
</organism>
<evidence type="ECO:0000256" key="1">
    <source>
        <dbReference type="SAM" id="SignalP"/>
    </source>
</evidence>
<reference evidence="2 3" key="1">
    <citation type="submission" date="2019-09" db="EMBL/GenBank/DDBJ databases">
        <authorList>
            <person name="Cao W.R."/>
        </authorList>
    </citation>
    <scope>NUCLEOTIDE SEQUENCE [LARGE SCALE GENOMIC DNA]</scope>
    <source>
        <strain evidence="3">a4</strain>
    </source>
</reference>
<sequence>MKHLLKIFLFLVTTSVLTSCNTKETYKPVQGQWIKGTDQEKLKTIESQFRGFDKAMVEVGYRYQELYWAGQDENWDYANYQLNKINKAIKLGLIRRPKRAASAENFLNYVIPEVKKSITAKNKETFNKNFEMMRTNCTSCHMAERKPSFTVQIPTHRLSPIRKE</sequence>
<accession>A0A7J5ALU6</accession>
<keyword evidence="3" id="KW-1185">Reference proteome</keyword>
<evidence type="ECO:0008006" key="4">
    <source>
        <dbReference type="Google" id="ProtNLM"/>
    </source>
</evidence>
<comment type="caution">
    <text evidence="2">The sequence shown here is derived from an EMBL/GenBank/DDBJ whole genome shotgun (WGS) entry which is preliminary data.</text>
</comment>
<dbReference type="Proteomes" id="UP000467305">
    <property type="component" value="Unassembled WGS sequence"/>
</dbReference>
<evidence type="ECO:0000313" key="3">
    <source>
        <dbReference type="Proteomes" id="UP000467305"/>
    </source>
</evidence>